<evidence type="ECO:0000259" key="1">
    <source>
        <dbReference type="Pfam" id="PF18765"/>
    </source>
</evidence>
<reference evidence="2 3" key="1">
    <citation type="submission" date="2019-06" db="EMBL/GenBank/DDBJ databases">
        <title>Metagenome assembled Genome of Spiribacter salinus SL48-SHIP from the microbial mat of Salt Lake 48 (Novosibirsk region, Russia).</title>
        <authorList>
            <person name="Shipova A."/>
            <person name="Rozanov A.S."/>
            <person name="Bryanskaya A.V."/>
            <person name="Peltek S.E."/>
        </authorList>
    </citation>
    <scope>NUCLEOTIDE SEQUENCE [LARGE SCALE GENOMIC DNA]</scope>
    <source>
        <strain evidence="2">SL48-SHIP-2</strain>
    </source>
</reference>
<feature type="domain" description="Polymerase beta nucleotidyltransferase" evidence="1">
    <location>
        <begin position="23"/>
        <end position="74"/>
    </location>
</feature>
<comment type="caution">
    <text evidence="2">The sequence shown here is derived from an EMBL/GenBank/DDBJ whole genome shotgun (WGS) entry which is preliminary data.</text>
</comment>
<keyword evidence="2" id="KW-0808">Transferase</keyword>
<dbReference type="Proteomes" id="UP000315400">
    <property type="component" value="Unassembled WGS sequence"/>
</dbReference>
<dbReference type="InterPro" id="IPR041633">
    <property type="entry name" value="Polbeta"/>
</dbReference>
<dbReference type="GO" id="GO:0016740">
    <property type="term" value="F:transferase activity"/>
    <property type="evidence" value="ECO:0007669"/>
    <property type="project" value="UniProtKB-KW"/>
</dbReference>
<dbReference type="Gene3D" id="3.30.460.10">
    <property type="entry name" value="Beta Polymerase, domain 2"/>
    <property type="match status" value="1"/>
</dbReference>
<dbReference type="InterPro" id="IPR043519">
    <property type="entry name" value="NT_sf"/>
</dbReference>
<accession>A0A540V772</accession>
<dbReference type="EMBL" id="VIFK01000636">
    <property type="protein sequence ID" value="TQE92592.1"/>
    <property type="molecule type" value="Genomic_DNA"/>
</dbReference>
<dbReference type="Pfam" id="PF18765">
    <property type="entry name" value="Polbeta"/>
    <property type="match status" value="1"/>
</dbReference>
<proteinExistence type="predicted"/>
<sequence length="94" mass="10716">MRLTEQQTQHIVRSVQQHLGPASRIWLFGSRLDDAKKGGDIDLFVETEQQPLRNELRCKIELEETLDMPVDLVVRGFDEHSPIAGIAKSNGHRL</sequence>
<evidence type="ECO:0000313" key="2">
    <source>
        <dbReference type="EMBL" id="TQE92592.1"/>
    </source>
</evidence>
<dbReference type="SUPFAM" id="SSF81301">
    <property type="entry name" value="Nucleotidyltransferase"/>
    <property type="match status" value="1"/>
</dbReference>
<gene>
    <name evidence="2" type="ORF">FKY71_19715</name>
</gene>
<dbReference type="AlphaFoldDB" id="A0A540V772"/>
<name>A0A540V772_9GAMM</name>
<evidence type="ECO:0000313" key="3">
    <source>
        <dbReference type="Proteomes" id="UP000315400"/>
    </source>
</evidence>
<organism evidence="2 3">
    <name type="scientific">Spiribacter salinus</name>
    <dbReference type="NCBI Taxonomy" id="1335746"/>
    <lineage>
        <taxon>Bacteria</taxon>
        <taxon>Pseudomonadati</taxon>
        <taxon>Pseudomonadota</taxon>
        <taxon>Gammaproteobacteria</taxon>
        <taxon>Chromatiales</taxon>
        <taxon>Ectothiorhodospiraceae</taxon>
        <taxon>Spiribacter</taxon>
    </lineage>
</organism>
<protein>
    <submittedName>
        <fullName evidence="2">Nucleotidyltransferase domain-containing protein</fullName>
    </submittedName>
</protein>
<dbReference type="CDD" id="cd05403">
    <property type="entry name" value="NT_KNTase_like"/>
    <property type="match status" value="1"/>
</dbReference>